<keyword evidence="9" id="KW-1133">Transmembrane helix</keyword>
<evidence type="ECO:0000256" key="6">
    <source>
        <dbReference type="ARBA" id="ARBA00022777"/>
    </source>
</evidence>
<comment type="caution">
    <text evidence="12">The sequence shown here is derived from an EMBL/GenBank/DDBJ whole genome shotgun (WGS) entry which is preliminary data.</text>
</comment>
<dbReference type="SUPFAM" id="SSF55874">
    <property type="entry name" value="ATPase domain of HSP90 chaperone/DNA topoisomerase II/histidine kinase"/>
    <property type="match status" value="1"/>
</dbReference>
<feature type="transmembrane region" description="Helical" evidence="9">
    <location>
        <begin position="7"/>
        <end position="25"/>
    </location>
</feature>
<dbReference type="Pfam" id="PF02518">
    <property type="entry name" value="HATPase_c"/>
    <property type="match status" value="1"/>
</dbReference>
<evidence type="ECO:0000259" key="11">
    <source>
        <dbReference type="Pfam" id="PF07730"/>
    </source>
</evidence>
<dbReference type="InterPro" id="IPR050482">
    <property type="entry name" value="Sensor_HK_TwoCompSys"/>
</dbReference>
<evidence type="ECO:0000256" key="5">
    <source>
        <dbReference type="ARBA" id="ARBA00022741"/>
    </source>
</evidence>
<dbReference type="EC" id="2.7.13.3" evidence="2"/>
<evidence type="ECO:0000256" key="1">
    <source>
        <dbReference type="ARBA" id="ARBA00000085"/>
    </source>
</evidence>
<feature type="domain" description="Histidine kinase/HSP90-like ATPase" evidence="10">
    <location>
        <begin position="263"/>
        <end position="357"/>
    </location>
</feature>
<keyword evidence="9" id="KW-0812">Transmembrane</keyword>
<evidence type="ECO:0000313" key="12">
    <source>
        <dbReference type="EMBL" id="GAA5028012.1"/>
    </source>
</evidence>
<evidence type="ECO:0000256" key="9">
    <source>
        <dbReference type="SAM" id="Phobius"/>
    </source>
</evidence>
<evidence type="ECO:0000256" key="3">
    <source>
        <dbReference type="ARBA" id="ARBA00022553"/>
    </source>
</evidence>
<keyword evidence="7" id="KW-0067">ATP-binding</keyword>
<keyword evidence="8" id="KW-0902">Two-component regulatory system</keyword>
<comment type="catalytic activity">
    <reaction evidence="1">
        <text>ATP + protein L-histidine = ADP + protein N-phospho-L-histidine.</text>
        <dbReference type="EC" id="2.7.13.3"/>
    </reaction>
</comment>
<sequence length="365" mass="37779">MVPAVETWTLTIAGALGAGLGLWALELYRTPSSRALEAGTLLCVGMAGAILNATAPQSPGFVLAYFAVSGLGLRFPPRPATLLAAGVIIAVDIGILTTSTHVATSLTTSDLGLAFVFVLAAATRSARAAHARTAALVLELEQSRAAQEAAAALAERTRLAREIHDILAHSLAGQVMSLEAGRLLAQRTGADPRLVTEIDRAQRLARDGLGDTRRAIAALRGDALPGPEQLPALVAIAQSQGLRATLTVHGTPRPLAPDAGLCLYRTTQEALTNAAKYAGRGATVQVVLRWEQAAVHLDVTDTRRPGLGGPISGPGASVPPGGYGLTGLRERAELAMGTLDAGPTEDGFQVRLTLPTEQATAEESR</sequence>
<dbReference type="InterPro" id="IPR011712">
    <property type="entry name" value="Sig_transdc_His_kin_sub3_dim/P"/>
</dbReference>
<dbReference type="InterPro" id="IPR003594">
    <property type="entry name" value="HATPase_dom"/>
</dbReference>
<dbReference type="Gene3D" id="3.30.565.10">
    <property type="entry name" value="Histidine kinase-like ATPase, C-terminal domain"/>
    <property type="match status" value="1"/>
</dbReference>
<name>A0ABP9JDI9_9MICO</name>
<keyword evidence="4" id="KW-0808">Transferase</keyword>
<keyword evidence="5" id="KW-0547">Nucleotide-binding</keyword>
<evidence type="ECO:0000256" key="8">
    <source>
        <dbReference type="ARBA" id="ARBA00023012"/>
    </source>
</evidence>
<dbReference type="PANTHER" id="PTHR24421">
    <property type="entry name" value="NITRATE/NITRITE SENSOR PROTEIN NARX-RELATED"/>
    <property type="match status" value="1"/>
</dbReference>
<dbReference type="PANTHER" id="PTHR24421:SF10">
    <property type="entry name" value="NITRATE_NITRITE SENSOR PROTEIN NARQ"/>
    <property type="match status" value="1"/>
</dbReference>
<gene>
    <name evidence="12" type="ORF">GCM10023258_23200</name>
</gene>
<keyword evidence="13" id="KW-1185">Reference proteome</keyword>
<dbReference type="Pfam" id="PF07730">
    <property type="entry name" value="HisKA_3"/>
    <property type="match status" value="1"/>
</dbReference>
<organism evidence="12 13">
    <name type="scientific">Terrabacter aeriphilus</name>
    <dbReference type="NCBI Taxonomy" id="515662"/>
    <lineage>
        <taxon>Bacteria</taxon>
        <taxon>Bacillati</taxon>
        <taxon>Actinomycetota</taxon>
        <taxon>Actinomycetes</taxon>
        <taxon>Micrococcales</taxon>
        <taxon>Intrasporangiaceae</taxon>
        <taxon>Terrabacter</taxon>
    </lineage>
</organism>
<dbReference type="EMBL" id="BAABIW010000015">
    <property type="protein sequence ID" value="GAA5028012.1"/>
    <property type="molecule type" value="Genomic_DNA"/>
</dbReference>
<dbReference type="Proteomes" id="UP001500427">
    <property type="component" value="Unassembled WGS sequence"/>
</dbReference>
<reference evidence="13" key="1">
    <citation type="journal article" date="2019" name="Int. J. Syst. Evol. Microbiol.">
        <title>The Global Catalogue of Microorganisms (GCM) 10K type strain sequencing project: providing services to taxonomists for standard genome sequencing and annotation.</title>
        <authorList>
            <consortium name="The Broad Institute Genomics Platform"/>
            <consortium name="The Broad Institute Genome Sequencing Center for Infectious Disease"/>
            <person name="Wu L."/>
            <person name="Ma J."/>
        </authorList>
    </citation>
    <scope>NUCLEOTIDE SEQUENCE [LARGE SCALE GENOMIC DNA]</scope>
    <source>
        <strain evidence="13">JCM 17687</strain>
    </source>
</reference>
<dbReference type="InterPro" id="IPR036890">
    <property type="entry name" value="HATPase_C_sf"/>
</dbReference>
<accession>A0ABP9JDI9</accession>
<feature type="transmembrane region" description="Helical" evidence="9">
    <location>
        <begin position="45"/>
        <end position="68"/>
    </location>
</feature>
<feature type="domain" description="Signal transduction histidine kinase subgroup 3 dimerisation and phosphoacceptor" evidence="11">
    <location>
        <begin position="155"/>
        <end position="223"/>
    </location>
</feature>
<keyword evidence="3" id="KW-0597">Phosphoprotein</keyword>
<keyword evidence="6" id="KW-0418">Kinase</keyword>
<evidence type="ECO:0000259" key="10">
    <source>
        <dbReference type="Pfam" id="PF02518"/>
    </source>
</evidence>
<keyword evidence="9" id="KW-0472">Membrane</keyword>
<dbReference type="CDD" id="cd16917">
    <property type="entry name" value="HATPase_UhpB-NarQ-NarX-like"/>
    <property type="match status" value="1"/>
</dbReference>
<evidence type="ECO:0000313" key="13">
    <source>
        <dbReference type="Proteomes" id="UP001500427"/>
    </source>
</evidence>
<protein>
    <recommendedName>
        <fullName evidence="2">histidine kinase</fullName>
        <ecNumber evidence="2">2.7.13.3</ecNumber>
    </recommendedName>
</protein>
<evidence type="ECO:0000256" key="2">
    <source>
        <dbReference type="ARBA" id="ARBA00012438"/>
    </source>
</evidence>
<dbReference type="Gene3D" id="1.20.5.1930">
    <property type="match status" value="1"/>
</dbReference>
<proteinExistence type="predicted"/>
<dbReference type="RefSeq" id="WP_345507639.1">
    <property type="nucleotide sequence ID" value="NZ_BAABIW010000015.1"/>
</dbReference>
<evidence type="ECO:0000256" key="7">
    <source>
        <dbReference type="ARBA" id="ARBA00022840"/>
    </source>
</evidence>
<evidence type="ECO:0000256" key="4">
    <source>
        <dbReference type="ARBA" id="ARBA00022679"/>
    </source>
</evidence>